<dbReference type="InParanoid" id="G3H612"/>
<sequence length="60" mass="6778">MEFWKAQGTIGSVLLLSQLQKILCESTGRKAECYKVKSQRLIHPSRRSQLPTAGYLRATV</sequence>
<name>G3H612_CRIGR</name>
<proteinExistence type="predicted"/>
<dbReference type="EMBL" id="JH000169">
    <property type="protein sequence ID" value="EGV98438.1"/>
    <property type="molecule type" value="Genomic_DNA"/>
</dbReference>
<protein>
    <submittedName>
        <fullName evidence="2">Uncharacterized protein</fullName>
    </submittedName>
</protein>
<dbReference type="AlphaFoldDB" id="G3H612"/>
<evidence type="ECO:0000313" key="2">
    <source>
        <dbReference type="EMBL" id="EGV98438.1"/>
    </source>
</evidence>
<feature type="chain" id="PRO_5003444280" evidence="1">
    <location>
        <begin position="25"/>
        <end position="60"/>
    </location>
</feature>
<gene>
    <name evidence="2" type="ORF">I79_005765</name>
</gene>
<organism evidence="2 3">
    <name type="scientific">Cricetulus griseus</name>
    <name type="common">Chinese hamster</name>
    <name type="synonym">Cricetulus barabensis griseus</name>
    <dbReference type="NCBI Taxonomy" id="10029"/>
    <lineage>
        <taxon>Eukaryota</taxon>
        <taxon>Metazoa</taxon>
        <taxon>Chordata</taxon>
        <taxon>Craniata</taxon>
        <taxon>Vertebrata</taxon>
        <taxon>Euteleostomi</taxon>
        <taxon>Mammalia</taxon>
        <taxon>Eutheria</taxon>
        <taxon>Euarchontoglires</taxon>
        <taxon>Glires</taxon>
        <taxon>Rodentia</taxon>
        <taxon>Myomorpha</taxon>
        <taxon>Muroidea</taxon>
        <taxon>Cricetidae</taxon>
        <taxon>Cricetinae</taxon>
        <taxon>Cricetulus</taxon>
    </lineage>
</organism>
<keyword evidence="1" id="KW-0732">Signal</keyword>
<feature type="signal peptide" evidence="1">
    <location>
        <begin position="1"/>
        <end position="24"/>
    </location>
</feature>
<reference evidence="3" key="1">
    <citation type="journal article" date="2011" name="Nat. Biotechnol.">
        <title>The genomic sequence of the Chinese hamster ovary (CHO)-K1 cell line.</title>
        <authorList>
            <person name="Xu X."/>
            <person name="Nagarajan H."/>
            <person name="Lewis N.E."/>
            <person name="Pan S."/>
            <person name="Cai Z."/>
            <person name="Liu X."/>
            <person name="Chen W."/>
            <person name="Xie M."/>
            <person name="Wang W."/>
            <person name="Hammond S."/>
            <person name="Andersen M.R."/>
            <person name="Neff N."/>
            <person name="Passarelli B."/>
            <person name="Koh W."/>
            <person name="Fan H.C."/>
            <person name="Wang J."/>
            <person name="Gui Y."/>
            <person name="Lee K.H."/>
            <person name="Betenbaugh M.J."/>
            <person name="Quake S.R."/>
            <person name="Famili I."/>
            <person name="Palsson B.O."/>
            <person name="Wang J."/>
        </authorList>
    </citation>
    <scope>NUCLEOTIDE SEQUENCE [LARGE SCALE GENOMIC DNA]</scope>
    <source>
        <strain evidence="3">CHO K1 cell line</strain>
    </source>
</reference>
<evidence type="ECO:0000256" key="1">
    <source>
        <dbReference type="SAM" id="SignalP"/>
    </source>
</evidence>
<evidence type="ECO:0000313" key="3">
    <source>
        <dbReference type="Proteomes" id="UP000001075"/>
    </source>
</evidence>
<accession>G3H612</accession>
<dbReference type="Proteomes" id="UP000001075">
    <property type="component" value="Unassembled WGS sequence"/>
</dbReference>